<organism evidence="3">
    <name type="scientific">Granulicella tundricola (strain ATCC BAA-1859 / DSM 23138 / MP5ACTX9)</name>
    <dbReference type="NCBI Taxonomy" id="1198114"/>
    <lineage>
        <taxon>Bacteria</taxon>
        <taxon>Pseudomonadati</taxon>
        <taxon>Acidobacteriota</taxon>
        <taxon>Terriglobia</taxon>
        <taxon>Terriglobales</taxon>
        <taxon>Acidobacteriaceae</taxon>
        <taxon>Granulicella</taxon>
    </lineage>
</organism>
<reference evidence="3" key="1">
    <citation type="submission" date="2011-01" db="EMBL/GenBank/DDBJ databases">
        <title>Complete sequence of chromosome of Acidobacterium sp. MP5ACTX9.</title>
        <authorList>
            <consortium name="US DOE Joint Genome Institute"/>
            <person name="Lucas S."/>
            <person name="Copeland A."/>
            <person name="Lapidus A."/>
            <person name="Cheng J.-F."/>
            <person name="Goodwin L."/>
            <person name="Pitluck S."/>
            <person name="Teshima H."/>
            <person name="Detter J.C."/>
            <person name="Han C."/>
            <person name="Tapia R."/>
            <person name="Land M."/>
            <person name="Hauser L."/>
            <person name="Kyrpides N."/>
            <person name="Ivanova N."/>
            <person name="Ovchinnikova G."/>
            <person name="Pagani I."/>
            <person name="Rawat S.R."/>
            <person name="Mannisto M."/>
            <person name="Haggblom M.M."/>
            <person name="Woyke T."/>
        </authorList>
    </citation>
    <scope>NUCLEOTIDE SEQUENCE [LARGE SCALE GENOMIC DNA]</scope>
    <source>
        <strain evidence="3">MP5ACTX9</strain>
    </source>
</reference>
<dbReference type="PANTHER" id="PTHR43135">
    <property type="entry name" value="ALPHA-D-RIBOSE 1-METHYLPHOSPHONATE 5-TRIPHOSPHATE DIPHOSPHATASE"/>
    <property type="match status" value="1"/>
</dbReference>
<dbReference type="STRING" id="1198114.AciX9_2218"/>
<evidence type="ECO:0000313" key="3">
    <source>
        <dbReference type="Proteomes" id="UP000000343"/>
    </source>
</evidence>
<dbReference type="InterPro" id="IPR011059">
    <property type="entry name" value="Metal-dep_hydrolase_composite"/>
</dbReference>
<dbReference type="Pfam" id="PF01979">
    <property type="entry name" value="Amidohydro_1"/>
    <property type="match status" value="1"/>
</dbReference>
<dbReference type="Gene3D" id="3.40.50.10910">
    <property type="entry name" value="Amidohydrolase"/>
    <property type="match status" value="1"/>
</dbReference>
<dbReference type="InterPro" id="IPR006680">
    <property type="entry name" value="Amidohydro-rel"/>
</dbReference>
<dbReference type="SUPFAM" id="SSF51338">
    <property type="entry name" value="Composite domain of metallo-dependent hydrolases"/>
    <property type="match status" value="1"/>
</dbReference>
<proteinExistence type="predicted"/>
<dbReference type="EMBL" id="CP002480">
    <property type="protein sequence ID" value="ADW69261.1"/>
    <property type="molecule type" value="Genomic_DNA"/>
</dbReference>
<dbReference type="Gene3D" id="3.30.110.90">
    <property type="entry name" value="Amidohydrolase"/>
    <property type="match status" value="1"/>
</dbReference>
<dbReference type="eggNOG" id="COG1228">
    <property type="taxonomic scope" value="Bacteria"/>
</dbReference>
<accession>E8X337</accession>
<dbReference type="Proteomes" id="UP000000343">
    <property type="component" value="Chromosome"/>
</dbReference>
<gene>
    <name evidence="2" type="ordered locus">AciX9_2218</name>
</gene>
<evidence type="ECO:0000259" key="1">
    <source>
        <dbReference type="Pfam" id="PF01979"/>
    </source>
</evidence>
<dbReference type="AlphaFoldDB" id="E8X337"/>
<dbReference type="PANTHER" id="PTHR43135:SF3">
    <property type="entry name" value="ALPHA-D-RIBOSE 1-METHYLPHOSPHONATE 5-TRIPHOSPHATE DIPHOSPHATASE"/>
    <property type="match status" value="1"/>
</dbReference>
<dbReference type="Gene3D" id="1.20.58.520">
    <property type="entry name" value="Amidohydrolase"/>
    <property type="match status" value="1"/>
</dbReference>
<keyword evidence="3" id="KW-1185">Reference proteome</keyword>
<dbReference type="SUPFAM" id="SSF51556">
    <property type="entry name" value="Metallo-dependent hydrolases"/>
    <property type="match status" value="1"/>
</dbReference>
<dbReference type="PaxDb" id="1198114-AciX9_2218"/>
<keyword evidence="2" id="KW-0378">Hydrolase</keyword>
<dbReference type="Gene3D" id="2.30.40.10">
    <property type="entry name" value="Urease, subunit C, domain 1"/>
    <property type="match status" value="1"/>
</dbReference>
<dbReference type="RefSeq" id="WP_013580577.1">
    <property type="nucleotide sequence ID" value="NC_015064.1"/>
</dbReference>
<dbReference type="InterPro" id="IPR032466">
    <property type="entry name" value="Metal_Hydrolase"/>
</dbReference>
<name>E8X337_GRATM</name>
<feature type="domain" description="Amidohydrolase-related" evidence="1">
    <location>
        <begin position="336"/>
        <end position="659"/>
    </location>
</feature>
<dbReference type="GO" id="GO:0016810">
    <property type="term" value="F:hydrolase activity, acting on carbon-nitrogen (but not peptide) bonds"/>
    <property type="evidence" value="ECO:0007669"/>
    <property type="project" value="InterPro"/>
</dbReference>
<dbReference type="OrthoDB" id="9765769at2"/>
<sequence>MRCSVLMLVGVLVAGGGLYGQAAPRVVEHGVYGVHLIERSIGSEEYEISSTGLRRKLSVTTNTSERGMKHTTTTTLEYRADLAPSRFEQHTITPATATAAAVDHASVTEINGDQVTAHEAESTRSFAKPAVAFPGFANMPAAAQMMMMRYWLHHGRPQKLVLMRASADALPVEIRAVGHDVFNIKGAMVRLTRYTVENLVFGREVLWMNDRERLAGVMTFAAGLPQEEVLDEYKSAFDPLFGSAVRQEMLDLATLTRAVKPEASGSYAIVGARLIDATGAVPVENSVVIVRDGRIAAAGAASAVTVPAGMQVIHAEGQSVLPGLWEMHSHYSGVEFGPALLSAGITTARDCGGELLFLIAVRHAIAEEHQLGPRLLLAGLVDGDNHDAFGLFTAGTAEEGKSVVDMYADAHFDQIKVYTQIQPEVLRAISEEAHKRGMTVTGHVPAAVNAFEGVADGMDQINHLQFVTKAMVPEWSAAPFVLNDLKSDRAKRLIALLAAKQIVVDPTIGWGEMAGHPKSIPTWGLEPGVKAAPFPLAWRFNNIGVAGMDEAKFKDGMVAKLQVIGALFQAGVPIVAGSDTNLLGYGLDRELELYVQAGMTPMQAIQSATSVPARVMHHEGDSGTIAVGKRADLVLVMGNPAEKISDLRRVVSVVTEGRIYDSKAMGATVGFHR</sequence>
<protein>
    <submittedName>
        <fullName evidence="2">Amidohydrolase</fullName>
    </submittedName>
</protein>
<dbReference type="KEGG" id="acm:AciX9_2218"/>
<dbReference type="HOGENOM" id="CLU_018437_0_0_0"/>
<evidence type="ECO:0000313" key="2">
    <source>
        <dbReference type="EMBL" id="ADW69261.1"/>
    </source>
</evidence>
<dbReference type="InterPro" id="IPR051781">
    <property type="entry name" value="Metallo-dep_Hydrolase"/>
</dbReference>